<feature type="region of interest" description="Disordered" evidence="4">
    <location>
        <begin position="470"/>
        <end position="534"/>
    </location>
</feature>
<dbReference type="Pfam" id="PF02816">
    <property type="entry name" value="Alpha_kinase"/>
    <property type="match status" value="1"/>
</dbReference>
<reference evidence="6" key="3">
    <citation type="submission" date="2025-09" db="UniProtKB">
        <authorList>
            <consortium name="Ensembl"/>
        </authorList>
    </citation>
    <scope>IDENTIFICATION</scope>
</reference>
<dbReference type="Gene3D" id="3.20.200.10">
    <property type="entry name" value="MHCK/EF2 kinase"/>
    <property type="match status" value="1"/>
</dbReference>
<dbReference type="AlphaFoldDB" id="A0A672GPC9"/>
<feature type="domain" description="Alpha-type protein kinase" evidence="5">
    <location>
        <begin position="834"/>
        <end position="1053"/>
    </location>
</feature>
<dbReference type="Proteomes" id="UP000472267">
    <property type="component" value="Chromosome 3"/>
</dbReference>
<dbReference type="PANTHER" id="PTHR46747:SF1">
    <property type="entry name" value="ALPHA-PROTEIN KINASE 1"/>
    <property type="match status" value="1"/>
</dbReference>
<feature type="compositionally biased region" description="Low complexity" evidence="4">
    <location>
        <begin position="513"/>
        <end position="533"/>
    </location>
</feature>
<evidence type="ECO:0000256" key="3">
    <source>
        <dbReference type="ARBA" id="ARBA00022777"/>
    </source>
</evidence>
<keyword evidence="3" id="KW-0418">Kinase</keyword>
<dbReference type="Ensembl" id="ENSSFAT00005021482.1">
    <property type="protein sequence ID" value="ENSSFAP00005020628.1"/>
    <property type="gene ID" value="ENSSFAG00005010754.1"/>
</dbReference>
<dbReference type="GO" id="GO:0048029">
    <property type="term" value="F:monosaccharide binding"/>
    <property type="evidence" value="ECO:0007669"/>
    <property type="project" value="TreeGrafter"/>
</dbReference>
<evidence type="ECO:0000259" key="5">
    <source>
        <dbReference type="PROSITE" id="PS51158"/>
    </source>
</evidence>
<dbReference type="SUPFAM" id="SSF56112">
    <property type="entry name" value="Protein kinase-like (PK-like)"/>
    <property type="match status" value="1"/>
</dbReference>
<feature type="compositionally biased region" description="Low complexity" evidence="4">
    <location>
        <begin position="587"/>
        <end position="605"/>
    </location>
</feature>
<dbReference type="GO" id="GO:0005929">
    <property type="term" value="C:cilium"/>
    <property type="evidence" value="ECO:0007669"/>
    <property type="project" value="TreeGrafter"/>
</dbReference>
<feature type="compositionally biased region" description="Basic and acidic residues" evidence="4">
    <location>
        <begin position="728"/>
        <end position="740"/>
    </location>
</feature>
<reference evidence="6" key="1">
    <citation type="submission" date="2019-06" db="EMBL/GenBank/DDBJ databases">
        <authorList>
            <consortium name="Wellcome Sanger Institute Data Sharing"/>
        </authorList>
    </citation>
    <scope>NUCLEOTIDE SEQUENCE [LARGE SCALE GENOMIC DNA]</scope>
</reference>
<organism evidence="6 7">
    <name type="scientific">Salarias fasciatus</name>
    <name type="common">Jewelled blenny</name>
    <name type="synonym">Blennius fasciatus</name>
    <dbReference type="NCBI Taxonomy" id="181472"/>
    <lineage>
        <taxon>Eukaryota</taxon>
        <taxon>Metazoa</taxon>
        <taxon>Chordata</taxon>
        <taxon>Craniata</taxon>
        <taxon>Vertebrata</taxon>
        <taxon>Euteleostomi</taxon>
        <taxon>Actinopterygii</taxon>
        <taxon>Neopterygii</taxon>
        <taxon>Teleostei</taxon>
        <taxon>Neoteleostei</taxon>
        <taxon>Acanthomorphata</taxon>
        <taxon>Ovalentaria</taxon>
        <taxon>Blenniimorphae</taxon>
        <taxon>Blenniiformes</taxon>
        <taxon>Blennioidei</taxon>
        <taxon>Blenniidae</taxon>
        <taxon>Salariinae</taxon>
        <taxon>Salarias</taxon>
    </lineage>
</organism>
<keyword evidence="1" id="KW-0723">Serine/threonine-protein kinase</keyword>
<feature type="region of interest" description="Disordered" evidence="4">
    <location>
        <begin position="655"/>
        <end position="740"/>
    </location>
</feature>
<dbReference type="PROSITE" id="PS51158">
    <property type="entry name" value="ALPHA_KINASE"/>
    <property type="match status" value="1"/>
</dbReference>
<dbReference type="InterPro" id="IPR004166">
    <property type="entry name" value="a-kinase_dom"/>
</dbReference>
<dbReference type="GO" id="GO:0002753">
    <property type="term" value="P:cytoplasmic pattern recognition receptor signaling pathway"/>
    <property type="evidence" value="ECO:0007669"/>
    <property type="project" value="TreeGrafter"/>
</dbReference>
<dbReference type="GO" id="GO:0045087">
    <property type="term" value="P:innate immune response"/>
    <property type="evidence" value="ECO:0007669"/>
    <property type="project" value="TreeGrafter"/>
</dbReference>
<accession>A0A672GPC9</accession>
<dbReference type="GO" id="GO:0005524">
    <property type="term" value="F:ATP binding"/>
    <property type="evidence" value="ECO:0007669"/>
    <property type="project" value="InterPro"/>
</dbReference>
<keyword evidence="7" id="KW-1185">Reference proteome</keyword>
<dbReference type="InterPro" id="IPR043529">
    <property type="entry name" value="ALPK1"/>
</dbReference>
<proteinExistence type="predicted"/>
<dbReference type="OMA" id="KCNEICH"/>
<evidence type="ECO:0000256" key="2">
    <source>
        <dbReference type="ARBA" id="ARBA00022679"/>
    </source>
</evidence>
<dbReference type="InParanoid" id="A0A672GPC9"/>
<dbReference type="SMART" id="SM00811">
    <property type="entry name" value="Alpha_kinase"/>
    <property type="match status" value="1"/>
</dbReference>
<sequence length="1065" mass="117514">NLKMISALVRPAGALCAELASLLQDAVDMKWPFVPEKWQYKHSVSAADKTNLSDLIGKHLPQLLALLKSSILAQEARSALAVVFLMDRFIYWIDESSRLLKIAKLLHKHWRDAPIAPQLVIRQARVHFNSGKLQKAEYILSSLIKNSGATGCWVYQSESDKVLVQAVSVQVRGTILQKLGLWREAAELIWASLVGYYSLPQPDKKGISTSLGILANILVSMNDEDFRAFSTNPDIDFSLLGDGSHRLLSAAQAAKMAVVYSQYTSLFVLTNAVSLRDGTCLLSYSFSVECPDSQKHSFLLQAEEAFAIGLLTKAERDVVTSQQELHTFLKAAYSLTVTRKWLGTPPNVVAQASQACQVAIEKFYQYCQPTTEEKTSLSAEIMHQVAQVKSLLRVEPFENSDKGSFIPDSYRNIEDISVKFTTEGFSEMIQRFERYHASVIETYDANCGGAEDEAHGSQLCIAALKTTAPNAEHNTETGQVKTPPEEKLPDRSSSSGHLPHNLHPNVENKDELGLSCQSISPPSSGSPWPNSGGVIANAAVRQGANVCNQIYVDTEPDDSESDSVPQPADENTMPNSPGRDSGVSSQAPPNSSKPPTSSSSASTDSGGFEVIGAEIEMKSTGELVSLSQLTLRSSSSSLGDSFGSQSSWEKISADLNFSSSGKREPISQSKAGTGQRSKSQDSDGSFSFLNTNVSEKSNSAPDHMDKNHTSGQEASSKHKHVKSSNVDPKAETETDSEHGSFEMVEDIHIKQEPSASACEKANPPQEKNPLCFSCLNHSTFTDGSPAGQFVLSQQDYRALLAGVCHECLLKRLHSDKTEFKLKTLSTACNALHLKFSKTTGLWTARETCLYIGEDMKMDGNQRRALWVQFLHQEERLSSYVGKDYKEPRGVQFHLKDVERQMTAQYYVTEFNKSLYDKEVMAQIFFIPSEALLILDGNKIVGCITAEPYMLGDFVKLTNNTYKIDPRFQATEYGLAFGHFTYQFSDQQEIVVDLQGWVTANGKGLTYLTDPQIHSTKVPASRSNFSQKGLRDFVNNQHGPQCNEICQLLELRPMDSAELNLKRFHE</sequence>
<keyword evidence="2" id="KW-0808">Transferase</keyword>
<dbReference type="InterPro" id="IPR011009">
    <property type="entry name" value="Kinase-like_dom_sf"/>
</dbReference>
<protein>
    <submittedName>
        <fullName evidence="6">Alpha-protein kinase 1-like</fullName>
    </submittedName>
</protein>
<dbReference type="GO" id="GO:0004674">
    <property type="term" value="F:protein serine/threonine kinase activity"/>
    <property type="evidence" value="ECO:0007669"/>
    <property type="project" value="UniProtKB-KW"/>
</dbReference>
<evidence type="ECO:0000256" key="1">
    <source>
        <dbReference type="ARBA" id="ARBA00022527"/>
    </source>
</evidence>
<gene>
    <name evidence="6" type="primary">LOC115385909</name>
</gene>
<evidence type="ECO:0000256" key="4">
    <source>
        <dbReference type="SAM" id="MobiDB-lite"/>
    </source>
</evidence>
<evidence type="ECO:0000313" key="6">
    <source>
        <dbReference type="Ensembl" id="ENSSFAP00005020628.1"/>
    </source>
</evidence>
<dbReference type="PANTHER" id="PTHR46747">
    <property type="entry name" value="ALPHA-PROTEIN KINASE 1"/>
    <property type="match status" value="1"/>
</dbReference>
<reference evidence="6" key="2">
    <citation type="submission" date="2025-08" db="UniProtKB">
        <authorList>
            <consortium name="Ensembl"/>
        </authorList>
    </citation>
    <scope>IDENTIFICATION</scope>
</reference>
<evidence type="ECO:0000313" key="7">
    <source>
        <dbReference type="Proteomes" id="UP000472267"/>
    </source>
</evidence>
<feature type="compositionally biased region" description="Polar residues" evidence="4">
    <location>
        <begin position="655"/>
        <end position="700"/>
    </location>
</feature>
<feature type="region of interest" description="Disordered" evidence="4">
    <location>
        <begin position="554"/>
        <end position="606"/>
    </location>
</feature>
<name>A0A672GPC9_SALFA</name>